<evidence type="ECO:0000313" key="3">
    <source>
        <dbReference type="Proteomes" id="UP001177003"/>
    </source>
</evidence>
<dbReference type="AlphaFoldDB" id="A0AA36E7T7"/>
<proteinExistence type="predicted"/>
<feature type="region of interest" description="Disordered" evidence="1">
    <location>
        <begin position="129"/>
        <end position="177"/>
    </location>
</feature>
<keyword evidence="3" id="KW-1185">Reference proteome</keyword>
<feature type="compositionally biased region" description="Basic and acidic residues" evidence="1">
    <location>
        <begin position="143"/>
        <end position="155"/>
    </location>
</feature>
<feature type="compositionally biased region" description="Polar residues" evidence="1">
    <location>
        <begin position="160"/>
        <end position="177"/>
    </location>
</feature>
<name>A0AA36E7T7_LACSI</name>
<organism evidence="2 3">
    <name type="scientific">Lactuca saligna</name>
    <name type="common">Willowleaf lettuce</name>
    <dbReference type="NCBI Taxonomy" id="75948"/>
    <lineage>
        <taxon>Eukaryota</taxon>
        <taxon>Viridiplantae</taxon>
        <taxon>Streptophyta</taxon>
        <taxon>Embryophyta</taxon>
        <taxon>Tracheophyta</taxon>
        <taxon>Spermatophyta</taxon>
        <taxon>Magnoliopsida</taxon>
        <taxon>eudicotyledons</taxon>
        <taxon>Gunneridae</taxon>
        <taxon>Pentapetalae</taxon>
        <taxon>asterids</taxon>
        <taxon>campanulids</taxon>
        <taxon>Asterales</taxon>
        <taxon>Asteraceae</taxon>
        <taxon>Cichorioideae</taxon>
        <taxon>Cichorieae</taxon>
        <taxon>Lactucinae</taxon>
        <taxon>Lactuca</taxon>
    </lineage>
</organism>
<sequence length="177" mass="20200">MDWDKAVLWGTFSRYGMVVDVYIAKKLNRLKKRGFLNMLGEKKLLVSSLALRESNGESAIRSDNEEATPVTSLVSTAWRHHSDDQKNYQEDEETHVSNSFPVPEKVAHILNVEDRWREYEATQPIILGRTYPGASSPLGQNRSWDRNSPIKENSRARPTKSLNHNHVPSRSNSPLQS</sequence>
<evidence type="ECO:0000256" key="1">
    <source>
        <dbReference type="SAM" id="MobiDB-lite"/>
    </source>
</evidence>
<dbReference type="Proteomes" id="UP001177003">
    <property type="component" value="Chromosome 5"/>
</dbReference>
<protein>
    <submittedName>
        <fullName evidence="2">Uncharacterized protein</fullName>
    </submittedName>
</protein>
<gene>
    <name evidence="2" type="ORF">LSALG_LOCUS25840</name>
</gene>
<evidence type="ECO:0000313" key="2">
    <source>
        <dbReference type="EMBL" id="CAI9286419.1"/>
    </source>
</evidence>
<reference evidence="2" key="1">
    <citation type="submission" date="2023-04" db="EMBL/GenBank/DDBJ databases">
        <authorList>
            <person name="Vijverberg K."/>
            <person name="Xiong W."/>
            <person name="Schranz E."/>
        </authorList>
    </citation>
    <scope>NUCLEOTIDE SEQUENCE</scope>
</reference>
<accession>A0AA36E7T7</accession>
<dbReference type="EMBL" id="OX465081">
    <property type="protein sequence ID" value="CAI9286419.1"/>
    <property type="molecule type" value="Genomic_DNA"/>
</dbReference>